<dbReference type="eggNOG" id="COG1874">
    <property type="taxonomic scope" value="Bacteria"/>
</dbReference>
<dbReference type="InterPro" id="IPR029062">
    <property type="entry name" value="Class_I_gatase-like"/>
</dbReference>
<dbReference type="Gene3D" id="3.20.20.80">
    <property type="entry name" value="Glycosidases"/>
    <property type="match status" value="1"/>
</dbReference>
<dbReference type="SUPFAM" id="SSF52317">
    <property type="entry name" value="Class I glutamine amidotransferase-like"/>
    <property type="match status" value="1"/>
</dbReference>
<reference evidence="1 3" key="1">
    <citation type="submission" date="2007-08" db="EMBL/GenBank/DDBJ databases">
        <title>Draft genome sequence of Clostridium leptum (DSM 753).</title>
        <authorList>
            <person name="Sudarsanam P."/>
            <person name="Ley R."/>
            <person name="Guruge J."/>
            <person name="Turnbaugh P.J."/>
            <person name="Mahowald M."/>
            <person name="Liep D."/>
            <person name="Gordon J."/>
        </authorList>
    </citation>
    <scope>NUCLEOTIDE SEQUENCE [LARGE SCALE GENOMIC DNA]</scope>
    <source>
        <strain evidence="1 3">DSM 753</strain>
    </source>
</reference>
<dbReference type="EMBL" id="ABCB02000020">
    <property type="protein sequence ID" value="EDO60320.1"/>
    <property type="molecule type" value="Genomic_DNA"/>
</dbReference>
<dbReference type="HOGENOM" id="CLU_402730_0_0_9"/>
<reference evidence="1 3" key="2">
    <citation type="submission" date="2007-08" db="EMBL/GenBank/DDBJ databases">
        <authorList>
            <person name="Fulton L."/>
            <person name="Clifton S."/>
            <person name="Fulton B."/>
            <person name="Xu J."/>
            <person name="Minx P."/>
            <person name="Pepin K.H."/>
            <person name="Johnson M."/>
            <person name="Thiruvilangam P."/>
            <person name="Bhonagiri V."/>
            <person name="Nash W.E."/>
            <person name="Wang C."/>
            <person name="Mardis E.R."/>
            <person name="Wilson R.K."/>
        </authorList>
    </citation>
    <scope>NUCLEOTIDE SEQUENCE [LARGE SCALE GENOMIC DNA]</scope>
    <source>
        <strain evidence="1 3">DSM 753</strain>
    </source>
</reference>
<evidence type="ECO:0000313" key="2">
    <source>
        <dbReference type="EMBL" id="PEQ25765.1"/>
    </source>
</evidence>
<name>A7VX23_9FIRM</name>
<gene>
    <name evidence="2" type="ORF">CH238_01870</name>
    <name evidence="1" type="ORF">CLOLEP_03146</name>
</gene>
<dbReference type="InterPro" id="IPR028212">
    <property type="entry name" value="GHL6"/>
</dbReference>
<keyword evidence="4" id="KW-1185">Reference proteome</keyword>
<dbReference type="Gene3D" id="3.40.50.880">
    <property type="match status" value="1"/>
</dbReference>
<dbReference type="InterPro" id="IPR017853">
    <property type="entry name" value="GH"/>
</dbReference>
<proteinExistence type="predicted"/>
<dbReference type="Proteomes" id="UP000003490">
    <property type="component" value="Unassembled WGS sequence"/>
</dbReference>
<dbReference type="Pfam" id="PF14871">
    <property type="entry name" value="GHL6"/>
    <property type="match status" value="1"/>
</dbReference>
<accession>A7VX23</accession>
<dbReference type="OrthoDB" id="9780891at2"/>
<evidence type="ECO:0000313" key="3">
    <source>
        <dbReference type="Proteomes" id="UP000003490"/>
    </source>
</evidence>
<comment type="caution">
    <text evidence="1">The sequence shown here is derived from an EMBL/GenBank/DDBJ whole genome shotgun (WGS) entry which is preliminary data.</text>
</comment>
<evidence type="ECO:0000313" key="4">
    <source>
        <dbReference type="Proteomes" id="UP000220611"/>
    </source>
</evidence>
<dbReference type="AlphaFoldDB" id="A7VX23"/>
<sequence>MTYNYRDKLRRTLMDMHIENWNPEFMSQFDPEAYFESLKIAKINAPMIYIQSHVGLCYWPTKSGEMHSGLIGKEDAMKRLFDLCHDDGMAVVAYYSIIYNNWAYHEHPEWQMRDLEGRGSRATGKRYGLCCPNNMEYRDFIRTQMAEFCDYFDFEGIFLDMTFWPMVCYCDECRARWEKEVGGPMPKVIDWKDDRWNLFQRKRQEWMEDFALDMTAEIKKHKPECAVEHQYSNAVHMWNRGVNENIAKASDYAGGDLYGGIAQQSFACKLYYNLTQIQPFEYMTSRCYPALSEHTTTKSMDQLRASILVTALHHGASLMIDAIDPKGTHDRRVYEAIGQVHGEMEHYEKYLTRGEMAYDVGVYFNLNGKMDVENNGVKIGSKEETDDTMPHLDASIGAGKSLQRHHIPYTVLNNWKLELLKDTKVVVLADAPMISEKERDALRKYVKDGGRLYMSGHSAPELAEEFFGGTIEGLTQEDITYISPAEGTDWMQGYFTKDYPLVMFERSFKMKGQKNGEVLGTLTLPYTVPNPLGIFTDLCSYASEIVTKDDPRYPFATIHANPPGIFTDYPAVLKTQYGKGTVIWSCVPFEKAERFQHSDIFSGLIRSLLSEEPVFSSSTAPEPVEFVVFDAPEYKEKYIGMVNLQEDFRFLPVYHFDVEIKSPEKPVKVLKSYNDEPVAFTYENGKVKISIDRLDCFDMYTLCYA</sequence>
<dbReference type="SUPFAM" id="SSF51445">
    <property type="entry name" value="(Trans)glycosidases"/>
    <property type="match status" value="1"/>
</dbReference>
<dbReference type="EMBL" id="NOXF01000001">
    <property type="protein sequence ID" value="PEQ25765.1"/>
    <property type="molecule type" value="Genomic_DNA"/>
</dbReference>
<evidence type="ECO:0008006" key="5">
    <source>
        <dbReference type="Google" id="ProtNLM"/>
    </source>
</evidence>
<dbReference type="Proteomes" id="UP000220611">
    <property type="component" value="Unassembled WGS sequence"/>
</dbReference>
<protein>
    <recommendedName>
        <fullName evidence="5">Beta-galactosidase trimerisation domain-containing protein</fullName>
    </recommendedName>
</protein>
<evidence type="ECO:0000313" key="1">
    <source>
        <dbReference type="EMBL" id="EDO60320.1"/>
    </source>
</evidence>
<reference evidence="2 4" key="3">
    <citation type="submission" date="2017-07" db="EMBL/GenBank/DDBJ databases">
        <title>Prevalence of linear plasmids in Cutibacterium (Propionibacterium) acnes isolates obtained from prostatic tissue.</title>
        <authorList>
            <person name="Davidsson S."/>
            <person name="Carlsson J."/>
            <person name="Molling P."/>
            <person name="Andren O."/>
            <person name="Andersson S.-O."/>
            <person name="Brzuszkiewicz E."/>
            <person name="Poehlein A."/>
            <person name="Al-Zeer M."/>
            <person name="Brinkmann V."/>
            <person name="Scavenius C."/>
            <person name="Nazipi S."/>
            <person name="Soderquist B."/>
            <person name="Bruggemann H."/>
        </authorList>
    </citation>
    <scope>NUCLEOTIDE SEQUENCE [LARGE SCALE GENOMIC DNA]</scope>
    <source>
        <strain evidence="2 4">DSM 753</strain>
    </source>
</reference>
<dbReference type="CDD" id="cd03143">
    <property type="entry name" value="A4_beta-galactosidase_middle_domain"/>
    <property type="match status" value="1"/>
</dbReference>
<organism evidence="1 3">
    <name type="scientific">[Clostridium] leptum DSM 753</name>
    <dbReference type="NCBI Taxonomy" id="428125"/>
    <lineage>
        <taxon>Bacteria</taxon>
        <taxon>Bacillati</taxon>
        <taxon>Bacillota</taxon>
        <taxon>Clostridia</taxon>
        <taxon>Eubacteriales</taxon>
        <taxon>Oscillospiraceae</taxon>
        <taxon>Oscillospiraceae incertae sedis</taxon>
    </lineage>
</organism>